<dbReference type="PANTHER" id="PTHR38590">
    <property type="entry name" value="BLL0828 PROTEIN"/>
    <property type="match status" value="1"/>
</dbReference>
<keyword evidence="3" id="KW-1185">Reference proteome</keyword>
<evidence type="ECO:0000313" key="2">
    <source>
        <dbReference type="EMBL" id="MBB3879613.1"/>
    </source>
</evidence>
<proteinExistence type="predicted"/>
<dbReference type="CDD" id="cd01038">
    <property type="entry name" value="Endonuclease_DUF559"/>
    <property type="match status" value="1"/>
</dbReference>
<dbReference type="AlphaFoldDB" id="A0A7W6F3B5"/>
<keyword evidence="2" id="KW-0540">Nuclease</keyword>
<comment type="caution">
    <text evidence="2">The sequence shown here is derived from an EMBL/GenBank/DDBJ whole genome shotgun (WGS) entry which is preliminary data.</text>
</comment>
<dbReference type="GO" id="GO:0004519">
    <property type="term" value="F:endonuclease activity"/>
    <property type="evidence" value="ECO:0007669"/>
    <property type="project" value="UniProtKB-KW"/>
</dbReference>
<protein>
    <submittedName>
        <fullName evidence="2">Very-short-patch-repair endonuclease</fullName>
    </submittedName>
</protein>
<organism evidence="2 3">
    <name type="scientific">Sphingomonas pseudosanguinis</name>
    <dbReference type="NCBI Taxonomy" id="413712"/>
    <lineage>
        <taxon>Bacteria</taxon>
        <taxon>Pseudomonadati</taxon>
        <taxon>Pseudomonadota</taxon>
        <taxon>Alphaproteobacteria</taxon>
        <taxon>Sphingomonadales</taxon>
        <taxon>Sphingomonadaceae</taxon>
        <taxon>Sphingomonas</taxon>
    </lineage>
</organism>
<dbReference type="InterPro" id="IPR007569">
    <property type="entry name" value="DUF559"/>
</dbReference>
<accession>A0A7W6F3B5</accession>
<evidence type="ECO:0000313" key="3">
    <source>
        <dbReference type="Proteomes" id="UP000538670"/>
    </source>
</evidence>
<feature type="domain" description="DUF559" evidence="1">
    <location>
        <begin position="1"/>
        <end position="94"/>
    </location>
</feature>
<dbReference type="Gene3D" id="3.40.960.10">
    <property type="entry name" value="VSR Endonuclease"/>
    <property type="match status" value="1"/>
</dbReference>
<dbReference type="EMBL" id="JACIDH010000007">
    <property type="protein sequence ID" value="MBB3879613.1"/>
    <property type="molecule type" value="Genomic_DNA"/>
</dbReference>
<keyword evidence="2" id="KW-0255">Endonuclease</keyword>
<keyword evidence="2" id="KW-0378">Hydrolase</keyword>
<dbReference type="Pfam" id="PF04480">
    <property type="entry name" value="DUF559"/>
    <property type="match status" value="1"/>
</dbReference>
<name>A0A7W6F3B5_9SPHN</name>
<reference evidence="2 3" key="1">
    <citation type="submission" date="2020-08" db="EMBL/GenBank/DDBJ databases">
        <title>Genomic Encyclopedia of Type Strains, Phase IV (KMG-IV): sequencing the most valuable type-strain genomes for metagenomic binning, comparative biology and taxonomic classification.</title>
        <authorList>
            <person name="Goeker M."/>
        </authorList>
    </citation>
    <scope>NUCLEOTIDE SEQUENCE [LARGE SCALE GENOMIC DNA]</scope>
    <source>
        <strain evidence="2 3">DSM 19512</strain>
    </source>
</reference>
<gene>
    <name evidence="2" type="ORF">GGR48_002040</name>
</gene>
<dbReference type="PANTHER" id="PTHR38590:SF1">
    <property type="entry name" value="BLL0828 PROTEIN"/>
    <property type="match status" value="1"/>
</dbReference>
<dbReference type="InterPro" id="IPR047216">
    <property type="entry name" value="Endonuclease_DUF559_bact"/>
</dbReference>
<dbReference type="InterPro" id="IPR011335">
    <property type="entry name" value="Restrct_endonuc-II-like"/>
</dbReference>
<evidence type="ECO:0000259" key="1">
    <source>
        <dbReference type="Pfam" id="PF04480"/>
    </source>
</evidence>
<dbReference type="SUPFAM" id="SSF52980">
    <property type="entry name" value="Restriction endonuclease-like"/>
    <property type="match status" value="1"/>
</dbReference>
<sequence length="118" mass="13381">MTLPEVILWGVLRERTEGLRFRRQHPAGAYVLDFYCPAARLAVEVDGEVHGRADRPERDARRDAFLAEHGVAVVRIPARDVLRDLDNVVRYIVAQARDRVPLHRPSDGPPPQVKLGEE</sequence>
<dbReference type="Proteomes" id="UP000538670">
    <property type="component" value="Unassembled WGS sequence"/>
</dbReference>